<proteinExistence type="predicted"/>
<organism evidence="1 2">
    <name type="scientific">Candidatus Segetimicrobium genomatis</name>
    <dbReference type="NCBI Taxonomy" id="2569760"/>
    <lineage>
        <taxon>Bacteria</taxon>
        <taxon>Bacillati</taxon>
        <taxon>Candidatus Sysuimicrobiota</taxon>
        <taxon>Candidatus Sysuimicrobiia</taxon>
        <taxon>Candidatus Sysuimicrobiales</taxon>
        <taxon>Candidatus Segetimicrobiaceae</taxon>
        <taxon>Candidatus Segetimicrobium</taxon>
    </lineage>
</organism>
<dbReference type="AlphaFoldDB" id="A0A537JAE3"/>
<name>A0A537JAE3_9BACT</name>
<evidence type="ECO:0000313" key="1">
    <source>
        <dbReference type="EMBL" id="TMI80529.1"/>
    </source>
</evidence>
<evidence type="ECO:0000313" key="2">
    <source>
        <dbReference type="Proteomes" id="UP000320048"/>
    </source>
</evidence>
<dbReference type="EMBL" id="VBAO01000215">
    <property type="protein sequence ID" value="TMI80529.1"/>
    <property type="molecule type" value="Genomic_DNA"/>
</dbReference>
<feature type="non-terminal residue" evidence="1">
    <location>
        <position position="190"/>
    </location>
</feature>
<gene>
    <name evidence="1" type="ORF">E6H04_08460</name>
</gene>
<sequence length="190" mass="21561">MTGFLQKWCDPVPNKMATPEQEADQRKALQDRLSALENIKPQSLVRGEEIGRELNFEAGVPFFQRTLDLFRSLANSDLNNVPYEVLNQLTSVAQQALDAFQRIQKFSIQQNPQSPAAIRDQLIGQIRDQWYQYYSAVAPVVAYSTRRGTDFTALEREARGSAALLKQLEGESRTERDKILVDMQGALEKV</sequence>
<reference evidence="1 2" key="1">
    <citation type="journal article" date="2019" name="Nat. Microbiol.">
        <title>Mediterranean grassland soil C-N compound turnover is dependent on rainfall and depth, and is mediated by genomically divergent microorganisms.</title>
        <authorList>
            <person name="Diamond S."/>
            <person name="Andeer P.F."/>
            <person name="Li Z."/>
            <person name="Crits-Christoph A."/>
            <person name="Burstein D."/>
            <person name="Anantharaman K."/>
            <person name="Lane K.R."/>
            <person name="Thomas B.C."/>
            <person name="Pan C."/>
            <person name="Northen T.R."/>
            <person name="Banfield J.F."/>
        </authorList>
    </citation>
    <scope>NUCLEOTIDE SEQUENCE [LARGE SCALE GENOMIC DNA]</scope>
    <source>
        <strain evidence="1">NP_7</strain>
    </source>
</reference>
<accession>A0A537JAE3</accession>
<protein>
    <submittedName>
        <fullName evidence="1">Uncharacterized protein</fullName>
    </submittedName>
</protein>
<comment type="caution">
    <text evidence="1">The sequence shown here is derived from an EMBL/GenBank/DDBJ whole genome shotgun (WGS) entry which is preliminary data.</text>
</comment>
<dbReference type="Proteomes" id="UP000320048">
    <property type="component" value="Unassembled WGS sequence"/>
</dbReference>